<dbReference type="HAMAP" id="MF_00006">
    <property type="entry name" value="Arg_succ_lyase"/>
    <property type="match status" value="1"/>
</dbReference>
<gene>
    <name evidence="5" type="ORF">BASA50_000798</name>
</gene>
<dbReference type="InterPro" id="IPR029419">
    <property type="entry name" value="Arg_succ_lyase_C"/>
</dbReference>
<accession>A0ABQ8ESY3</accession>
<dbReference type="InterPro" id="IPR037191">
    <property type="entry name" value="VPS9_dom_sf"/>
</dbReference>
<feature type="domain" description="VPS9" evidence="4">
    <location>
        <begin position="914"/>
        <end position="1074"/>
    </location>
</feature>
<dbReference type="InterPro" id="IPR024083">
    <property type="entry name" value="Fumarase/histidase_N"/>
</dbReference>
<feature type="compositionally biased region" description="Polar residues" evidence="3">
    <location>
        <begin position="474"/>
        <end position="493"/>
    </location>
</feature>
<dbReference type="PROSITE" id="PS51205">
    <property type="entry name" value="VPS9"/>
    <property type="match status" value="1"/>
</dbReference>
<dbReference type="PRINTS" id="PR00145">
    <property type="entry name" value="ARGSUCLYASE"/>
</dbReference>
<dbReference type="Proteomes" id="UP001648503">
    <property type="component" value="Unassembled WGS sequence"/>
</dbReference>
<dbReference type="Gene3D" id="1.20.200.10">
    <property type="entry name" value="Fumarase/aspartase (Central domain)"/>
    <property type="match status" value="1"/>
</dbReference>
<dbReference type="SUPFAM" id="SSF109993">
    <property type="entry name" value="VPS9 domain"/>
    <property type="match status" value="1"/>
</dbReference>
<dbReference type="InterPro" id="IPR009049">
    <property type="entry name" value="Argininosuccinate_lyase"/>
</dbReference>
<dbReference type="Pfam" id="PF00206">
    <property type="entry name" value="Lyase_1"/>
    <property type="match status" value="1"/>
</dbReference>
<organism evidence="5 6">
    <name type="scientific">Batrachochytrium salamandrivorans</name>
    <dbReference type="NCBI Taxonomy" id="1357716"/>
    <lineage>
        <taxon>Eukaryota</taxon>
        <taxon>Fungi</taxon>
        <taxon>Fungi incertae sedis</taxon>
        <taxon>Chytridiomycota</taxon>
        <taxon>Chytridiomycota incertae sedis</taxon>
        <taxon>Chytridiomycetes</taxon>
        <taxon>Rhizophydiales</taxon>
        <taxon>Rhizophydiales incertae sedis</taxon>
        <taxon>Batrachochytrium</taxon>
    </lineage>
</organism>
<sequence length="1310" mass="145539">MAQLWGGRFTGKTDPLMEAFNASIHFDRRLWRVDVRGSQAYARALQRQNLLTEQECSSLEKGLEQVAAEWEAGTFKIIASDEDIHTANERRLGELVGAVAGKLHTGRSRNDQVATDMRMWLRDEAAALLKHIHNLIRVAVARAETEISVIMPGYTHLQKAQPIRWAHFILSHAWTWHADAQRLAQLIPRINQMPLGSGALAGNPFHIDRLALAADLKFSTAMPNSMYGVSDRDFVAEFLFWCSLTMVHLSRFSEDLIIYSSGEFGFVKLADAYSTGSSLMPQKKNPDSLELIRGKSGRVFGNMSGFMMTYKGLPSTYNKDLQEDKEPMFDAADNLSGCIQIATGVLSTLKIDSERMKDSLTNDMLATDLAEYLVPFRETHHVAGHAVRLAEQGNTTMSALSLEQLQSLHPAFEQDVGDIWNYERSIEQRSALGGTSHDAVTAQIQQLRDYLTQLGKGQWSRTFMEPVQIDPLQEQRSSVSEEVGTTTAEQKPVSTVMPLAHARRSSSFHSINILMELESHAALRALQRSDCASILSLLVTAQAVLLLPVARVMLELGDVALEFFGRHVYLINPANPSQMLSMNGMRAVVFGARIFLLGPTPSEDELVRHWTTEASQKRKSIRGTLWDSFEPHDPCMTLSPSFELYMNDIIEHQIEFSGHSASIKLLIIHRPILSEDLYHHSWNKNAPKTHDNSDEAVSKLEEDSVAVQAVERTTDAHPDSEVKTSDAPKDTVSITPLPLALDAVPTSLPNEEVAGKSGPAMFSFPSQVFDTINPFHAIPSLFGRSEIKLSDLDIPSLENDPSLVVFMELMDDPRAVIISEQVHRFITDLGIHFVAYPVFHVSAKTSHTRASDRSDALSKRIIQFLESMQGLLDSIRFVRTQGETYICRVLDGMETYITARYFESIFGVSLMEEQINDHILASRLAVLGISLFGLSDLGLSAFQDATSLFNTMRMAGMDLLRFERALTPIRKVDALIRVHGHLVEFVEEFTKEQLRNSAEDTDKGSNEGATNADTLLGLLIYCIVQTHPTHLLASLRFTHRFRNPSRLDGHASYCLVNLDAAISFLLTLDLTVIDVPQDILESCLIPAQNTGRTIVLPINETRILTKHDIQSPASIPKVNSFQPGTALLSGISSVTDDIQKVTSRVSEFWFKRPPSPLKSPLPKPSPLKASPFKASPLSSRAWPFQMRAKEVTLPRGDLASGSVSEDPEIKAVEPRTDELRADFDSHGPPLIPLADASLLPKPGTSLELQDITQHNQQAVDLISSVHRDGDSHAYLPDRSLEEQPRGSSPVAFTDRFREALRGKSSASHEP</sequence>
<feature type="region of interest" description="Disordered" evidence="3">
    <location>
        <begin position="474"/>
        <end position="495"/>
    </location>
</feature>
<dbReference type="Pfam" id="PF14698">
    <property type="entry name" value="ASL_C2"/>
    <property type="match status" value="1"/>
</dbReference>
<dbReference type="InterPro" id="IPR000362">
    <property type="entry name" value="Fumarate_lyase_fam"/>
</dbReference>
<dbReference type="SMART" id="SM00167">
    <property type="entry name" value="VPS9"/>
    <property type="match status" value="1"/>
</dbReference>
<dbReference type="InterPro" id="IPR020557">
    <property type="entry name" value="Fumarate_lyase_CS"/>
</dbReference>
<evidence type="ECO:0000259" key="4">
    <source>
        <dbReference type="PROSITE" id="PS51205"/>
    </source>
</evidence>
<protein>
    <recommendedName>
        <fullName evidence="2">Arginosuccinase</fullName>
    </recommendedName>
</protein>
<evidence type="ECO:0000313" key="5">
    <source>
        <dbReference type="EMBL" id="KAH6586093.1"/>
    </source>
</evidence>
<dbReference type="PROSITE" id="PS00163">
    <property type="entry name" value="FUMARATE_LYASES"/>
    <property type="match status" value="1"/>
</dbReference>
<dbReference type="CDD" id="cd01359">
    <property type="entry name" value="Argininosuccinate_lyase"/>
    <property type="match status" value="1"/>
</dbReference>
<evidence type="ECO:0000256" key="1">
    <source>
        <dbReference type="ARBA" id="ARBA00010755"/>
    </source>
</evidence>
<evidence type="ECO:0000256" key="2">
    <source>
        <dbReference type="ARBA" id="ARBA00032749"/>
    </source>
</evidence>
<feature type="region of interest" description="Disordered" evidence="3">
    <location>
        <begin position="1270"/>
        <end position="1292"/>
    </location>
</feature>
<dbReference type="InterPro" id="IPR003123">
    <property type="entry name" value="VPS9"/>
</dbReference>
<keyword evidence="6" id="KW-1185">Reference proteome</keyword>
<comment type="caution">
    <text evidence="5">The sequence shown here is derived from an EMBL/GenBank/DDBJ whole genome shotgun (WGS) entry which is preliminary data.</text>
</comment>
<dbReference type="Gene3D" id="1.20.1050.80">
    <property type="entry name" value="VPS9 domain"/>
    <property type="match status" value="1"/>
</dbReference>
<dbReference type="Gene3D" id="1.10.40.30">
    <property type="entry name" value="Fumarase/aspartase (C-terminal domain)"/>
    <property type="match status" value="1"/>
</dbReference>
<evidence type="ECO:0000256" key="3">
    <source>
        <dbReference type="SAM" id="MobiDB-lite"/>
    </source>
</evidence>
<dbReference type="Pfam" id="PF02204">
    <property type="entry name" value="VPS9"/>
    <property type="match status" value="1"/>
</dbReference>
<dbReference type="PRINTS" id="PR00149">
    <property type="entry name" value="FUMRATELYASE"/>
</dbReference>
<dbReference type="InterPro" id="IPR022761">
    <property type="entry name" value="Fumarate_lyase_N"/>
</dbReference>
<comment type="similarity">
    <text evidence="1">Belongs to the lyase 1 family. Argininosuccinate lyase subfamily.</text>
</comment>
<reference evidence="5 6" key="1">
    <citation type="submission" date="2021-02" db="EMBL/GenBank/DDBJ databases">
        <title>Variation within the Batrachochytrium salamandrivorans European outbreak.</title>
        <authorList>
            <person name="Kelly M."/>
            <person name="Pasmans F."/>
            <person name="Shea T.P."/>
            <person name="Munoz J.F."/>
            <person name="Carranza S."/>
            <person name="Cuomo C.A."/>
            <person name="Martel A."/>
        </authorList>
    </citation>
    <scope>NUCLEOTIDE SEQUENCE [LARGE SCALE GENOMIC DNA]</scope>
    <source>
        <strain evidence="5 6">AMFP18/2</strain>
    </source>
</reference>
<dbReference type="Gene3D" id="1.10.275.10">
    <property type="entry name" value="Fumarase/aspartase (N-terminal domain)"/>
    <property type="match status" value="1"/>
</dbReference>
<name>A0ABQ8ESY3_9FUNG</name>
<dbReference type="SUPFAM" id="SSF48557">
    <property type="entry name" value="L-aspartase-like"/>
    <property type="match status" value="1"/>
</dbReference>
<dbReference type="PANTHER" id="PTHR43814">
    <property type="entry name" value="ARGININOSUCCINATE LYASE"/>
    <property type="match status" value="1"/>
</dbReference>
<dbReference type="InterPro" id="IPR008948">
    <property type="entry name" value="L-Aspartase-like"/>
</dbReference>
<dbReference type="PANTHER" id="PTHR43814:SF1">
    <property type="entry name" value="ARGININOSUCCINATE LYASE"/>
    <property type="match status" value="1"/>
</dbReference>
<evidence type="ECO:0000313" key="6">
    <source>
        <dbReference type="Proteomes" id="UP001648503"/>
    </source>
</evidence>
<dbReference type="EMBL" id="JAFCIX010000576">
    <property type="protein sequence ID" value="KAH6586093.1"/>
    <property type="molecule type" value="Genomic_DNA"/>
</dbReference>
<proteinExistence type="inferred from homology"/>
<dbReference type="NCBIfam" id="TIGR00838">
    <property type="entry name" value="argH"/>
    <property type="match status" value="1"/>
</dbReference>